<dbReference type="InterPro" id="IPR047127">
    <property type="entry name" value="MutT-like"/>
</dbReference>
<evidence type="ECO:0000256" key="6">
    <source>
        <dbReference type="ARBA" id="ARBA00022763"/>
    </source>
</evidence>
<keyword evidence="5" id="KW-0479">Metal-binding</keyword>
<dbReference type="EC" id="3.6.1.55" evidence="12"/>
<dbReference type="PROSITE" id="PS00893">
    <property type="entry name" value="NUDIX_BOX"/>
    <property type="match status" value="1"/>
</dbReference>
<dbReference type="PRINTS" id="PR00502">
    <property type="entry name" value="NUDIXFAMILY"/>
</dbReference>
<evidence type="ECO:0000256" key="4">
    <source>
        <dbReference type="ARBA" id="ARBA00022705"/>
    </source>
</evidence>
<evidence type="ECO:0000256" key="13">
    <source>
        <dbReference type="ARBA" id="ARBA00040794"/>
    </source>
</evidence>
<comment type="similarity">
    <text evidence="2 17">Belongs to the Nudix hydrolase family.</text>
</comment>
<evidence type="ECO:0000256" key="14">
    <source>
        <dbReference type="ARBA" id="ARBA00041592"/>
    </source>
</evidence>
<keyword evidence="6" id="KW-0227">DNA damage</keyword>
<evidence type="ECO:0000313" key="20">
    <source>
        <dbReference type="Proteomes" id="UP001595818"/>
    </source>
</evidence>
<feature type="domain" description="Nudix hydrolase" evidence="18">
    <location>
        <begin position="1"/>
        <end position="125"/>
    </location>
</feature>
<dbReference type="Gene3D" id="3.90.79.10">
    <property type="entry name" value="Nucleoside Triphosphate Pyrophosphohydrolase"/>
    <property type="match status" value="1"/>
</dbReference>
<keyword evidence="3" id="KW-0515">Mutator protein</keyword>
<comment type="cofactor">
    <cofactor evidence="1">
        <name>Mg(2+)</name>
        <dbReference type="ChEBI" id="CHEBI:18420"/>
    </cofactor>
</comment>
<evidence type="ECO:0000256" key="12">
    <source>
        <dbReference type="ARBA" id="ARBA00038905"/>
    </source>
</evidence>
<dbReference type="Pfam" id="PF00293">
    <property type="entry name" value="NUDIX"/>
    <property type="match status" value="1"/>
</dbReference>
<evidence type="ECO:0000256" key="7">
    <source>
        <dbReference type="ARBA" id="ARBA00022801"/>
    </source>
</evidence>
<dbReference type="InterPro" id="IPR020084">
    <property type="entry name" value="NUDIX_hydrolase_CS"/>
</dbReference>
<dbReference type="CDD" id="cd03425">
    <property type="entry name" value="NUDIX_MutT_NudA_like"/>
    <property type="match status" value="1"/>
</dbReference>
<protein>
    <recommendedName>
        <fullName evidence="13">8-oxo-dGTP diphosphatase</fullName>
        <ecNumber evidence="12">3.6.1.55</ecNumber>
    </recommendedName>
    <alternativeName>
        <fullName evidence="16">7,8-dihydro-8-oxoguanine-triphosphatase</fullName>
    </alternativeName>
    <alternativeName>
        <fullName evidence="15">Mutator protein MutT</fullName>
    </alternativeName>
    <alternativeName>
        <fullName evidence="14">dGTP pyrophosphohydrolase</fullName>
    </alternativeName>
</protein>
<sequence>MLEVTCAVIIKRNLVLAVQRSHTMALPLKWEFPGGKVEPGETEETCLMREIQEELGVEIELNRKLESVEHDYGDFAIRLIPFLATIRSGEIQLKEHRDFCWLSLSNLRKLDWAAADLPVVSQVEKL</sequence>
<evidence type="ECO:0000256" key="5">
    <source>
        <dbReference type="ARBA" id="ARBA00022723"/>
    </source>
</evidence>
<evidence type="ECO:0000256" key="8">
    <source>
        <dbReference type="ARBA" id="ARBA00022842"/>
    </source>
</evidence>
<evidence type="ECO:0000256" key="9">
    <source>
        <dbReference type="ARBA" id="ARBA00023204"/>
    </source>
</evidence>
<evidence type="ECO:0000256" key="17">
    <source>
        <dbReference type="RuleBase" id="RU003476"/>
    </source>
</evidence>
<organism evidence="19 20">
    <name type="scientific">Negadavirga shengliensis</name>
    <dbReference type="NCBI Taxonomy" id="1389218"/>
    <lineage>
        <taxon>Bacteria</taxon>
        <taxon>Pseudomonadati</taxon>
        <taxon>Bacteroidota</taxon>
        <taxon>Cytophagia</taxon>
        <taxon>Cytophagales</taxon>
        <taxon>Cyclobacteriaceae</taxon>
        <taxon>Negadavirga</taxon>
    </lineage>
</organism>
<dbReference type="GO" id="GO:0016787">
    <property type="term" value="F:hydrolase activity"/>
    <property type="evidence" value="ECO:0007669"/>
    <property type="project" value="UniProtKB-KW"/>
</dbReference>
<evidence type="ECO:0000313" key="19">
    <source>
        <dbReference type="EMBL" id="MFC4873621.1"/>
    </source>
</evidence>
<keyword evidence="8" id="KW-0460">Magnesium</keyword>
<keyword evidence="7 17" id="KW-0378">Hydrolase</keyword>
<dbReference type="SUPFAM" id="SSF55811">
    <property type="entry name" value="Nudix"/>
    <property type="match status" value="1"/>
</dbReference>
<evidence type="ECO:0000256" key="15">
    <source>
        <dbReference type="ARBA" id="ARBA00041979"/>
    </source>
</evidence>
<reference evidence="20" key="1">
    <citation type="journal article" date="2019" name="Int. J. Syst. Evol. Microbiol.">
        <title>The Global Catalogue of Microorganisms (GCM) 10K type strain sequencing project: providing services to taxonomists for standard genome sequencing and annotation.</title>
        <authorList>
            <consortium name="The Broad Institute Genomics Platform"/>
            <consortium name="The Broad Institute Genome Sequencing Center for Infectious Disease"/>
            <person name="Wu L."/>
            <person name="Ma J."/>
        </authorList>
    </citation>
    <scope>NUCLEOTIDE SEQUENCE [LARGE SCALE GENOMIC DNA]</scope>
    <source>
        <strain evidence="20">CGMCC 4.7466</strain>
    </source>
</reference>
<dbReference type="InterPro" id="IPR000086">
    <property type="entry name" value="NUDIX_hydrolase_dom"/>
</dbReference>
<gene>
    <name evidence="19" type="ORF">ACFPFU_18105</name>
</gene>
<dbReference type="PANTHER" id="PTHR47707">
    <property type="entry name" value="8-OXO-DGTP DIPHOSPHATASE"/>
    <property type="match status" value="1"/>
</dbReference>
<evidence type="ECO:0000256" key="10">
    <source>
        <dbReference type="ARBA" id="ARBA00035861"/>
    </source>
</evidence>
<comment type="caution">
    <text evidence="19">The sequence shown here is derived from an EMBL/GenBank/DDBJ whole genome shotgun (WGS) entry which is preliminary data.</text>
</comment>
<comment type="catalytic activity">
    <reaction evidence="11">
        <text>8-oxo-GTP + H2O = 8-oxo-GMP + diphosphate + H(+)</text>
        <dbReference type="Rhea" id="RHEA:67616"/>
        <dbReference type="ChEBI" id="CHEBI:15377"/>
        <dbReference type="ChEBI" id="CHEBI:15378"/>
        <dbReference type="ChEBI" id="CHEBI:33019"/>
        <dbReference type="ChEBI" id="CHEBI:143553"/>
        <dbReference type="ChEBI" id="CHEBI:145694"/>
    </reaction>
</comment>
<keyword evidence="9" id="KW-0234">DNA repair</keyword>
<dbReference type="PANTHER" id="PTHR47707:SF1">
    <property type="entry name" value="NUDIX HYDROLASE FAMILY PROTEIN"/>
    <property type="match status" value="1"/>
</dbReference>
<evidence type="ECO:0000256" key="3">
    <source>
        <dbReference type="ARBA" id="ARBA00022457"/>
    </source>
</evidence>
<evidence type="ECO:0000256" key="1">
    <source>
        <dbReference type="ARBA" id="ARBA00001946"/>
    </source>
</evidence>
<evidence type="ECO:0000259" key="18">
    <source>
        <dbReference type="PROSITE" id="PS51462"/>
    </source>
</evidence>
<dbReference type="PROSITE" id="PS51462">
    <property type="entry name" value="NUDIX"/>
    <property type="match status" value="1"/>
</dbReference>
<evidence type="ECO:0000256" key="16">
    <source>
        <dbReference type="ARBA" id="ARBA00042798"/>
    </source>
</evidence>
<evidence type="ECO:0000256" key="11">
    <source>
        <dbReference type="ARBA" id="ARBA00036904"/>
    </source>
</evidence>
<comment type="catalytic activity">
    <reaction evidence="10">
        <text>8-oxo-dGTP + H2O = 8-oxo-dGMP + diphosphate + H(+)</text>
        <dbReference type="Rhea" id="RHEA:31575"/>
        <dbReference type="ChEBI" id="CHEBI:15377"/>
        <dbReference type="ChEBI" id="CHEBI:15378"/>
        <dbReference type="ChEBI" id="CHEBI:33019"/>
        <dbReference type="ChEBI" id="CHEBI:63224"/>
        <dbReference type="ChEBI" id="CHEBI:77896"/>
        <dbReference type="EC" id="3.6.1.55"/>
    </reaction>
</comment>
<dbReference type="Proteomes" id="UP001595818">
    <property type="component" value="Unassembled WGS sequence"/>
</dbReference>
<keyword evidence="4" id="KW-0235">DNA replication</keyword>
<dbReference type="RefSeq" id="WP_377066657.1">
    <property type="nucleotide sequence ID" value="NZ_JBHSJJ010000011.1"/>
</dbReference>
<name>A0ABV9T558_9BACT</name>
<dbReference type="EMBL" id="JBHSJJ010000011">
    <property type="protein sequence ID" value="MFC4873621.1"/>
    <property type="molecule type" value="Genomic_DNA"/>
</dbReference>
<keyword evidence="20" id="KW-1185">Reference proteome</keyword>
<dbReference type="InterPro" id="IPR015797">
    <property type="entry name" value="NUDIX_hydrolase-like_dom_sf"/>
</dbReference>
<evidence type="ECO:0000256" key="2">
    <source>
        <dbReference type="ARBA" id="ARBA00005582"/>
    </source>
</evidence>
<accession>A0ABV9T558</accession>
<dbReference type="InterPro" id="IPR020476">
    <property type="entry name" value="Nudix_hydrolase"/>
</dbReference>
<proteinExistence type="inferred from homology"/>